<evidence type="ECO:0000256" key="1">
    <source>
        <dbReference type="SAM" id="MobiDB-lite"/>
    </source>
</evidence>
<dbReference type="AlphaFoldDB" id="K0Q3B2"/>
<name>K0Q3B2_9HYPH</name>
<keyword evidence="3" id="KW-1185">Reference proteome</keyword>
<feature type="region of interest" description="Disordered" evidence="1">
    <location>
        <begin position="1"/>
        <end position="24"/>
    </location>
</feature>
<sequence length="101" mass="11662">MMTPYQPKYKWRPTKIDDKDPPTDLDFTGLDGTAYLGRIRKETNGTTKGKWHWAGSWPRTCMGKPPTPNAGYVDTARQATQKVEEYWELCHEVMTPRSEGR</sequence>
<gene>
    <name evidence="2" type="ORF">BN77_4190</name>
</gene>
<organism evidence="2 3">
    <name type="scientific">Rhizobium mesoamericanum STM3625</name>
    <dbReference type="NCBI Taxonomy" id="1211777"/>
    <lineage>
        <taxon>Bacteria</taxon>
        <taxon>Pseudomonadati</taxon>
        <taxon>Pseudomonadota</taxon>
        <taxon>Alphaproteobacteria</taxon>
        <taxon>Hyphomicrobiales</taxon>
        <taxon>Rhizobiaceae</taxon>
        <taxon>Rhizobium/Agrobacterium group</taxon>
        <taxon>Rhizobium</taxon>
    </lineage>
</organism>
<protein>
    <submittedName>
        <fullName evidence="2">Uncharacterized protein</fullName>
    </submittedName>
</protein>
<dbReference type="eggNOG" id="ENOG5031353">
    <property type="taxonomic scope" value="Bacteria"/>
</dbReference>
<dbReference type="RefSeq" id="WP_007535080.1">
    <property type="nucleotide sequence ID" value="NZ_HF536772.1"/>
</dbReference>
<dbReference type="HOGENOM" id="CLU_155890_0_0_5"/>
<proteinExistence type="predicted"/>
<evidence type="ECO:0000313" key="2">
    <source>
        <dbReference type="EMBL" id="CCM77139.1"/>
    </source>
</evidence>
<dbReference type="Proteomes" id="UP000009319">
    <property type="component" value="Unassembled WGS sequence"/>
</dbReference>
<accession>K0Q3B2</accession>
<evidence type="ECO:0000313" key="3">
    <source>
        <dbReference type="Proteomes" id="UP000009319"/>
    </source>
</evidence>
<dbReference type="EMBL" id="CANI01000028">
    <property type="protein sequence ID" value="CCM77139.1"/>
    <property type="molecule type" value="Genomic_DNA"/>
</dbReference>
<reference evidence="2 3" key="1">
    <citation type="journal article" date="2013" name="Genome Announc.">
        <title>Draft Genome Sequence of Rhizobium mesoamericanum STM3625, a Nitrogen-Fixing Symbiont of Mimosa pudica Isolated in French Guiana (South America).</title>
        <authorList>
            <person name="Moulin L."/>
            <person name="Mornico D."/>
            <person name="Melkonian R."/>
            <person name="Klonowska A."/>
        </authorList>
    </citation>
    <scope>NUCLEOTIDE SEQUENCE [LARGE SCALE GENOMIC DNA]</scope>
    <source>
        <strain evidence="2 3">STM3625</strain>
    </source>
</reference>
<comment type="caution">
    <text evidence="2">The sequence shown here is derived from an EMBL/GenBank/DDBJ whole genome shotgun (WGS) entry which is preliminary data.</text>
</comment>